<reference evidence="1 2" key="1">
    <citation type="submission" date="2017-11" db="EMBL/GenBank/DDBJ databases">
        <title>Bradyrhizobium forestalis sp. nov., an efficient nitrogen-fixing bacterium isolated from nodules of forest legume species in the Amazon.</title>
        <authorList>
            <person name="Costa E.M."/>
            <person name="Guimaraes A."/>
            <person name="Carvalho T.S."/>
            <person name="Rodrigues T.L."/>
            <person name="Ribeiro P.R.A."/>
            <person name="Lebbe L."/>
            <person name="Willems A."/>
            <person name="Moreira F.M.S."/>
        </authorList>
    </citation>
    <scope>NUCLEOTIDE SEQUENCE [LARGE SCALE GENOMIC DNA]</scope>
    <source>
        <strain evidence="1 2">INPA54B</strain>
    </source>
</reference>
<dbReference type="AlphaFoldDB" id="A0A2M8R7G9"/>
<accession>A0A2M8R7G9</accession>
<dbReference type="Proteomes" id="UP000231194">
    <property type="component" value="Unassembled WGS sequence"/>
</dbReference>
<evidence type="ECO:0000313" key="1">
    <source>
        <dbReference type="EMBL" id="PJG53748.1"/>
    </source>
</evidence>
<evidence type="ECO:0000313" key="2">
    <source>
        <dbReference type="Proteomes" id="UP000231194"/>
    </source>
</evidence>
<organism evidence="1 2">
    <name type="scientific">Bradyrhizobium forestalis</name>
    <dbReference type="NCBI Taxonomy" id="1419263"/>
    <lineage>
        <taxon>Bacteria</taxon>
        <taxon>Pseudomonadati</taxon>
        <taxon>Pseudomonadota</taxon>
        <taxon>Alphaproteobacteria</taxon>
        <taxon>Hyphomicrobiales</taxon>
        <taxon>Nitrobacteraceae</taxon>
        <taxon>Bradyrhizobium</taxon>
    </lineage>
</organism>
<keyword evidence="2" id="KW-1185">Reference proteome</keyword>
<protein>
    <submittedName>
        <fullName evidence="1">Uncharacterized protein</fullName>
    </submittedName>
</protein>
<gene>
    <name evidence="1" type="ORF">CVM73_18615</name>
</gene>
<dbReference type="EMBL" id="PGVG01000014">
    <property type="protein sequence ID" value="PJG53748.1"/>
    <property type="molecule type" value="Genomic_DNA"/>
</dbReference>
<sequence>MLDGAGILRGELRNDDDEFIIAGPKLYVPQDFQERGRALGLAGGSVLVGGTSKQSFTTEDLGRFLAKIAHSYAVAVRGLGSFVPFLTGAIRGARPMHLSHYIGKIDPSLPQSDYKHLHVLEDGFIRIGYRQLLVVRVRLLAVDSYPAYEVVVGEKPVPNYYNLT</sequence>
<proteinExistence type="predicted"/>
<comment type="caution">
    <text evidence="1">The sequence shown here is derived from an EMBL/GenBank/DDBJ whole genome shotgun (WGS) entry which is preliminary data.</text>
</comment>
<name>A0A2M8R7G9_9BRAD</name>